<evidence type="ECO:0000313" key="1">
    <source>
        <dbReference type="EMBL" id="MBC5636872.1"/>
    </source>
</evidence>
<dbReference type="RefSeq" id="WP_186869586.1">
    <property type="nucleotide sequence ID" value="NZ_JACOOL010000005.1"/>
</dbReference>
<dbReference type="AlphaFoldDB" id="A0A923L5J8"/>
<dbReference type="Proteomes" id="UP000637359">
    <property type="component" value="Unassembled WGS sequence"/>
</dbReference>
<reference evidence="1" key="1">
    <citation type="submission" date="2020-08" db="EMBL/GenBank/DDBJ databases">
        <title>Genome public.</title>
        <authorList>
            <person name="Liu C."/>
            <person name="Sun Q."/>
        </authorList>
    </citation>
    <scope>NUCLEOTIDE SEQUENCE</scope>
    <source>
        <strain evidence="1">BX22</strain>
    </source>
</reference>
<name>A0A923L5J8_9BACI</name>
<evidence type="ECO:0000313" key="2">
    <source>
        <dbReference type="Proteomes" id="UP000637359"/>
    </source>
</evidence>
<keyword evidence="2" id="KW-1185">Reference proteome</keyword>
<sequence length="424" mass="49060">MILKRFWKLIALSLVIITVLVTYFIYTSLVVAKQFPELTLKTIDGDKSVMNDVLLVGEYDGKSNYSAVTVSTEGSVYRGQMSFFENLESPFAINNATKLKEKYRNFMRGKWIYTGNFFENDEFVAYVAVKSTSSRLHYEDAENYFYVDVLNKETNKSNSFEIKIPGQGHYYDIVVSDVQLVNGELKVLTESNHYGNNGRYVRELMVYTIDISSHKISADDTLLVSESIEDANNWEDIMFLNDSEDISEQKFYFLQKDQNRREVEDTELETEIVDNEPTEISVVNRSFYLYDLESKELQEVTFDKEIANELLDARTWGFVQDRQVYLVYELENTVTILEINEKDLSVQSKAKFNLDDSGFQGLSNLTIVNDKMYAIGYKDDVNSVKVFVGAIHNGEVLFEGEIVMENPDEENGEHELRFYRLIMN</sequence>
<accession>A0A923L5J8</accession>
<organism evidence="1 2">
    <name type="scientific">Ornithinibacillus hominis</name>
    <dbReference type="NCBI Taxonomy" id="2763055"/>
    <lineage>
        <taxon>Bacteria</taxon>
        <taxon>Bacillati</taxon>
        <taxon>Bacillota</taxon>
        <taxon>Bacilli</taxon>
        <taxon>Bacillales</taxon>
        <taxon>Bacillaceae</taxon>
        <taxon>Ornithinibacillus</taxon>
    </lineage>
</organism>
<dbReference type="EMBL" id="JACOOL010000005">
    <property type="protein sequence ID" value="MBC5636872.1"/>
    <property type="molecule type" value="Genomic_DNA"/>
</dbReference>
<gene>
    <name evidence="1" type="ORF">H8S33_08590</name>
</gene>
<proteinExistence type="predicted"/>
<comment type="caution">
    <text evidence="1">The sequence shown here is derived from an EMBL/GenBank/DDBJ whole genome shotgun (WGS) entry which is preliminary data.</text>
</comment>
<protein>
    <submittedName>
        <fullName evidence="1">Uncharacterized protein</fullName>
    </submittedName>
</protein>